<feature type="region of interest" description="Disordered" evidence="1">
    <location>
        <begin position="84"/>
        <end position="105"/>
    </location>
</feature>
<evidence type="ECO:0000313" key="2">
    <source>
        <dbReference type="EMBL" id="KAJ7388145.1"/>
    </source>
</evidence>
<name>A0A9W9ZVD5_9CNID</name>
<evidence type="ECO:0000256" key="1">
    <source>
        <dbReference type="SAM" id="MobiDB-lite"/>
    </source>
</evidence>
<comment type="caution">
    <text evidence="2">The sequence shown here is derived from an EMBL/GenBank/DDBJ whole genome shotgun (WGS) entry which is preliminary data.</text>
</comment>
<gene>
    <name evidence="2" type="ORF">OS493_039550</name>
</gene>
<keyword evidence="3" id="KW-1185">Reference proteome</keyword>
<reference evidence="2" key="1">
    <citation type="submission" date="2023-01" db="EMBL/GenBank/DDBJ databases">
        <title>Genome assembly of the deep-sea coral Lophelia pertusa.</title>
        <authorList>
            <person name="Herrera S."/>
            <person name="Cordes E."/>
        </authorList>
    </citation>
    <scope>NUCLEOTIDE SEQUENCE</scope>
    <source>
        <strain evidence="2">USNM1676648</strain>
        <tissue evidence="2">Polyp</tissue>
    </source>
</reference>
<dbReference type="AlphaFoldDB" id="A0A9W9ZVD5"/>
<dbReference type="Proteomes" id="UP001163046">
    <property type="component" value="Unassembled WGS sequence"/>
</dbReference>
<dbReference type="EMBL" id="MU825604">
    <property type="protein sequence ID" value="KAJ7388145.1"/>
    <property type="molecule type" value="Genomic_DNA"/>
</dbReference>
<proteinExistence type="predicted"/>
<evidence type="ECO:0000313" key="3">
    <source>
        <dbReference type="Proteomes" id="UP001163046"/>
    </source>
</evidence>
<organism evidence="2 3">
    <name type="scientific">Desmophyllum pertusum</name>
    <dbReference type="NCBI Taxonomy" id="174260"/>
    <lineage>
        <taxon>Eukaryota</taxon>
        <taxon>Metazoa</taxon>
        <taxon>Cnidaria</taxon>
        <taxon>Anthozoa</taxon>
        <taxon>Hexacorallia</taxon>
        <taxon>Scleractinia</taxon>
        <taxon>Caryophylliina</taxon>
        <taxon>Caryophylliidae</taxon>
        <taxon>Desmophyllum</taxon>
    </lineage>
</organism>
<accession>A0A9W9ZVD5</accession>
<protein>
    <submittedName>
        <fullName evidence="2">Uncharacterized protein</fullName>
    </submittedName>
</protein>
<sequence length="105" mass="12264">MTWRLQRAFFTKQSVGSLGCRGITCRDFFPILSCCHRKHDPTQHPLVMADLEQIKPQYISNVAVDYWRKKPSLKEPSYSVMLCPRPERTNRPSARRTRRGKETVA</sequence>